<dbReference type="KEGG" id="salq:SYNTR_2134"/>
<dbReference type="InterPro" id="IPR026015">
    <property type="entry name" value="ATP_synth_OSCP/delta_N_sf"/>
</dbReference>
<keyword evidence="2 8" id="KW-0813">Transport</keyword>
<dbReference type="InterPro" id="IPR000711">
    <property type="entry name" value="ATPase_OSCP/dsu"/>
</dbReference>
<dbReference type="EMBL" id="CP046457">
    <property type="protein sequence ID" value="QGU00728.1"/>
    <property type="molecule type" value="Genomic_DNA"/>
</dbReference>
<name>A0A6I6DPE6_9FIRM</name>
<dbReference type="Gene3D" id="1.10.520.20">
    <property type="entry name" value="N-terminal domain of the delta subunit of the F1F0-ATP synthase"/>
    <property type="match status" value="1"/>
</dbReference>
<dbReference type="InterPro" id="IPR020781">
    <property type="entry name" value="ATPase_OSCP/d_CS"/>
</dbReference>
<comment type="similarity">
    <text evidence="8">Belongs to the ATPase delta chain family.</text>
</comment>
<keyword evidence="4 8" id="KW-0406">Ion transport</keyword>
<keyword evidence="3 8" id="KW-0375">Hydrogen ion transport</keyword>
<comment type="function">
    <text evidence="8">This protein is part of the stalk that links CF(0) to CF(1). It either transmits conformational changes from CF(0) to CF(1) or is implicated in proton conduction.</text>
</comment>
<evidence type="ECO:0000256" key="7">
    <source>
        <dbReference type="ARBA" id="ARBA00023310"/>
    </source>
</evidence>
<dbReference type="SUPFAM" id="SSF47928">
    <property type="entry name" value="N-terminal domain of the delta subunit of the F1F0-ATP synthase"/>
    <property type="match status" value="1"/>
</dbReference>
<comment type="function">
    <text evidence="8">F(1)F(0) ATP synthase produces ATP from ADP in the presence of a proton or sodium gradient. F-type ATPases consist of two structural domains, F(1) containing the extramembraneous catalytic core and F(0) containing the membrane proton channel, linked together by a central stalk and a peripheral stalk. During catalysis, ATP synthesis in the catalytic domain of F(1) is coupled via a rotary mechanism of the central stalk subunits to proton translocation.</text>
</comment>
<keyword evidence="11" id="KW-1185">Reference proteome</keyword>
<dbReference type="Pfam" id="PF00213">
    <property type="entry name" value="OSCP"/>
    <property type="match status" value="1"/>
</dbReference>
<reference evidence="11" key="1">
    <citation type="journal article" date="2019" name="Microbiology">
        <title>Complete Genome Sequence of an Uncultured Bacterium of the Candidate Phylum Bipolaricaulota.</title>
        <authorList>
            <person name="Kadnikov V.V."/>
            <person name="Mardanov A.V."/>
            <person name="Beletsky A.V."/>
            <person name="Frank Y.A."/>
            <person name="Karnachuk O.V."/>
            <person name="Ravin N.V."/>
        </authorList>
    </citation>
    <scope>NUCLEOTIDE SEQUENCE [LARGE SCALE GENOMIC DNA]</scope>
</reference>
<keyword evidence="9" id="KW-0175">Coiled coil</keyword>
<keyword evidence="7 8" id="KW-0066">ATP synthesis</keyword>
<dbReference type="GO" id="GO:0045259">
    <property type="term" value="C:proton-transporting ATP synthase complex"/>
    <property type="evidence" value="ECO:0007669"/>
    <property type="project" value="UniProtKB-KW"/>
</dbReference>
<dbReference type="PANTHER" id="PTHR11910">
    <property type="entry name" value="ATP SYNTHASE DELTA CHAIN"/>
    <property type="match status" value="1"/>
</dbReference>
<dbReference type="NCBIfam" id="NF004403">
    <property type="entry name" value="PRK05758.2-4"/>
    <property type="match status" value="1"/>
</dbReference>
<dbReference type="GO" id="GO:0005886">
    <property type="term" value="C:plasma membrane"/>
    <property type="evidence" value="ECO:0007669"/>
    <property type="project" value="UniProtKB-SubCell"/>
</dbReference>
<proteinExistence type="inferred from homology"/>
<comment type="subcellular location">
    <subcellularLocation>
        <location evidence="8">Cell membrane</location>
        <topology evidence="8">Peripheral membrane protein</topology>
    </subcellularLocation>
    <subcellularLocation>
        <location evidence="1">Membrane</location>
    </subcellularLocation>
</comment>
<organism evidence="10 11">
    <name type="scientific">Candidatus Syntrophocurvum alkaliphilum</name>
    <dbReference type="NCBI Taxonomy" id="2293317"/>
    <lineage>
        <taxon>Bacteria</taxon>
        <taxon>Bacillati</taxon>
        <taxon>Bacillota</taxon>
        <taxon>Clostridia</taxon>
        <taxon>Eubacteriales</taxon>
        <taxon>Syntrophomonadaceae</taxon>
        <taxon>Candidatus Syntrophocurvum</taxon>
    </lineage>
</organism>
<dbReference type="Proteomes" id="UP000426444">
    <property type="component" value="Chromosome"/>
</dbReference>
<protein>
    <recommendedName>
        <fullName evidence="8">ATP synthase subunit delta</fullName>
    </recommendedName>
    <alternativeName>
        <fullName evidence="8">ATP synthase F(1) sector subunit delta</fullName>
    </alternativeName>
    <alternativeName>
        <fullName evidence="8">F-type ATPase subunit delta</fullName>
        <shortName evidence="8">F-ATPase subunit delta</shortName>
    </alternativeName>
</protein>
<dbReference type="AlphaFoldDB" id="A0A6I6DPE6"/>
<evidence type="ECO:0000256" key="4">
    <source>
        <dbReference type="ARBA" id="ARBA00023065"/>
    </source>
</evidence>
<dbReference type="OrthoDB" id="9802471at2"/>
<evidence type="ECO:0000313" key="11">
    <source>
        <dbReference type="Proteomes" id="UP000426444"/>
    </source>
</evidence>
<evidence type="ECO:0000256" key="9">
    <source>
        <dbReference type="SAM" id="Coils"/>
    </source>
</evidence>
<evidence type="ECO:0000256" key="1">
    <source>
        <dbReference type="ARBA" id="ARBA00004370"/>
    </source>
</evidence>
<dbReference type="NCBIfam" id="TIGR01145">
    <property type="entry name" value="ATP_synt_delta"/>
    <property type="match status" value="1"/>
</dbReference>
<keyword evidence="5 8" id="KW-0472">Membrane</keyword>
<evidence type="ECO:0000256" key="5">
    <source>
        <dbReference type="ARBA" id="ARBA00023136"/>
    </source>
</evidence>
<feature type="coiled-coil region" evidence="9">
    <location>
        <begin position="17"/>
        <end position="44"/>
    </location>
</feature>
<accession>A0A6I6DPE6</accession>
<gene>
    <name evidence="8" type="primary">atpH</name>
    <name evidence="10" type="ORF">SYNTR_2134</name>
</gene>
<evidence type="ECO:0000256" key="8">
    <source>
        <dbReference type="HAMAP-Rule" id="MF_01416"/>
    </source>
</evidence>
<keyword evidence="6 8" id="KW-0139">CF(1)</keyword>
<dbReference type="PRINTS" id="PR00125">
    <property type="entry name" value="ATPASEDELTA"/>
</dbReference>
<dbReference type="GO" id="GO:0046933">
    <property type="term" value="F:proton-transporting ATP synthase activity, rotational mechanism"/>
    <property type="evidence" value="ECO:0007669"/>
    <property type="project" value="UniProtKB-UniRule"/>
</dbReference>
<evidence type="ECO:0000313" key="10">
    <source>
        <dbReference type="EMBL" id="QGU00728.1"/>
    </source>
</evidence>
<evidence type="ECO:0000256" key="6">
    <source>
        <dbReference type="ARBA" id="ARBA00023196"/>
    </source>
</evidence>
<dbReference type="PROSITE" id="PS00389">
    <property type="entry name" value="ATPASE_DELTA"/>
    <property type="match status" value="1"/>
</dbReference>
<keyword evidence="8" id="KW-1003">Cell membrane</keyword>
<dbReference type="HAMAP" id="MF_01416">
    <property type="entry name" value="ATP_synth_delta_bact"/>
    <property type="match status" value="1"/>
</dbReference>
<sequence>MLNKSVARRYAEAFFSIAQDNNKIDQFQTELEKVVAKINELENLKEYFAHLLIPAKEKKEVAKKLFQEDLSPTTLSFILMVIDKRRETYFEAILDEYKEMADESRNITKADLIVAREVPEDEVEVLAQKLSATSGKTVQLKVAVDPSLIGGIKIRMGDQIIDGTVAKRLEMLRESLKKAKIS</sequence>
<evidence type="ECO:0000256" key="2">
    <source>
        <dbReference type="ARBA" id="ARBA00022448"/>
    </source>
</evidence>
<dbReference type="RefSeq" id="WP_156204479.1">
    <property type="nucleotide sequence ID" value="NZ_CP046457.1"/>
</dbReference>
<evidence type="ECO:0000256" key="3">
    <source>
        <dbReference type="ARBA" id="ARBA00022781"/>
    </source>
</evidence>